<evidence type="ECO:0000313" key="13">
    <source>
        <dbReference type="EMBL" id="KAE8681079.1"/>
    </source>
</evidence>
<comment type="domain">
    <text evidence="11">The RING-type zinc finger domain is responsible for E3 ligase activity.</text>
</comment>
<evidence type="ECO:0000313" key="14">
    <source>
        <dbReference type="Proteomes" id="UP000436088"/>
    </source>
</evidence>
<evidence type="ECO:0000256" key="1">
    <source>
        <dbReference type="ARBA" id="ARBA00000900"/>
    </source>
</evidence>
<evidence type="ECO:0000256" key="2">
    <source>
        <dbReference type="ARBA" id="ARBA00004308"/>
    </source>
</evidence>
<dbReference type="Proteomes" id="UP000436088">
    <property type="component" value="Unassembled WGS sequence"/>
</dbReference>
<evidence type="ECO:0000256" key="6">
    <source>
        <dbReference type="ARBA" id="ARBA00022771"/>
    </source>
</evidence>
<evidence type="ECO:0000256" key="10">
    <source>
        <dbReference type="PROSITE-ProRule" id="PRU00175"/>
    </source>
</evidence>
<comment type="catalytic activity">
    <reaction evidence="1 11">
        <text>S-ubiquitinyl-[E2 ubiquitin-conjugating enzyme]-L-cysteine + [acceptor protein]-L-lysine = [E2 ubiquitin-conjugating enzyme]-L-cysteine + N(6)-ubiquitinyl-[acceptor protein]-L-lysine.</text>
        <dbReference type="EC" id="2.3.2.27"/>
    </reaction>
</comment>
<evidence type="ECO:0000256" key="11">
    <source>
        <dbReference type="RuleBase" id="RU369090"/>
    </source>
</evidence>
<reference evidence="13" key="1">
    <citation type="submission" date="2019-09" db="EMBL/GenBank/DDBJ databases">
        <title>Draft genome information of white flower Hibiscus syriacus.</title>
        <authorList>
            <person name="Kim Y.-M."/>
        </authorList>
    </citation>
    <scope>NUCLEOTIDE SEQUENCE [LARGE SCALE GENOMIC DNA]</scope>
    <source>
        <strain evidence="13">YM2019G1</strain>
    </source>
</reference>
<dbReference type="InterPro" id="IPR018957">
    <property type="entry name" value="Znf_C3HC4_RING-type"/>
</dbReference>
<dbReference type="SUPFAM" id="SSF57850">
    <property type="entry name" value="RING/U-box"/>
    <property type="match status" value="1"/>
</dbReference>
<sequence>MAMESNFFEQESHFESDGDISLKHKWNSIPDPTRELEKDSGCFDCSICFESAKDPVVTLCGHLYCWPCIYKWLQLRTSSLDSGPQQKSCPVCKASISSGSLVPLYGHGASSQSHSKNPHSDMVIPQRPPRLTSNITPTSLHLNHQQYFPHPYGGGYATLASSDLGGISTTNSFHPTMGMLGEMVSARMFGSSNRSMFAYPNQASYHFSRNNNLRMRRQEIKVDKSLSRVSMFLLCCIILCLLLF</sequence>
<dbReference type="PANTHER" id="PTHR12313">
    <property type="entry name" value="E3 UBIQUITIN-PROTEIN LIGASE RNF5-RELATED"/>
    <property type="match status" value="1"/>
</dbReference>
<dbReference type="Pfam" id="PF00097">
    <property type="entry name" value="zf-C3HC4"/>
    <property type="match status" value="1"/>
</dbReference>
<keyword evidence="8 11" id="KW-0862">Zinc</keyword>
<keyword evidence="5 11" id="KW-0479">Metal-binding</keyword>
<dbReference type="InterPro" id="IPR013083">
    <property type="entry name" value="Znf_RING/FYVE/PHD"/>
</dbReference>
<comment type="pathway">
    <text evidence="3 11">Protein modification; protein ubiquitination.</text>
</comment>
<feature type="domain" description="RING-type" evidence="12">
    <location>
        <begin position="45"/>
        <end position="93"/>
    </location>
</feature>
<dbReference type="EMBL" id="VEPZ02001315">
    <property type="protein sequence ID" value="KAE8681079.1"/>
    <property type="molecule type" value="Genomic_DNA"/>
</dbReference>
<dbReference type="GO" id="GO:0061630">
    <property type="term" value="F:ubiquitin protein ligase activity"/>
    <property type="evidence" value="ECO:0007669"/>
    <property type="project" value="UniProtKB-UniRule"/>
</dbReference>
<dbReference type="InterPro" id="IPR017907">
    <property type="entry name" value="Znf_RING_CS"/>
</dbReference>
<dbReference type="PROSITE" id="PS00518">
    <property type="entry name" value="ZF_RING_1"/>
    <property type="match status" value="1"/>
</dbReference>
<dbReference type="AlphaFoldDB" id="A0A6A2YP31"/>
<keyword evidence="14" id="KW-1185">Reference proteome</keyword>
<evidence type="ECO:0000256" key="4">
    <source>
        <dbReference type="ARBA" id="ARBA00022679"/>
    </source>
</evidence>
<dbReference type="InterPro" id="IPR001841">
    <property type="entry name" value="Znf_RING"/>
</dbReference>
<dbReference type="GO" id="GO:0006511">
    <property type="term" value="P:ubiquitin-dependent protein catabolic process"/>
    <property type="evidence" value="ECO:0007669"/>
    <property type="project" value="UniProtKB-UniRule"/>
</dbReference>
<evidence type="ECO:0000256" key="8">
    <source>
        <dbReference type="ARBA" id="ARBA00022833"/>
    </source>
</evidence>
<comment type="subcellular location">
    <subcellularLocation>
        <location evidence="2">Endomembrane system</location>
    </subcellularLocation>
    <subcellularLocation>
        <location evidence="11">Endoplasmic reticulum membrane</location>
        <topology evidence="11">Single-pass type IV membrane protein</topology>
    </subcellularLocation>
</comment>
<comment type="function">
    <text evidence="11">E3 ubiquitin-protein ligase.</text>
</comment>
<keyword evidence="4 11" id="KW-0808">Transferase</keyword>
<name>A0A6A2YP31_HIBSY</name>
<dbReference type="GO" id="GO:0016567">
    <property type="term" value="P:protein ubiquitination"/>
    <property type="evidence" value="ECO:0007669"/>
    <property type="project" value="UniProtKB-UniPathway"/>
</dbReference>
<organism evidence="13 14">
    <name type="scientific">Hibiscus syriacus</name>
    <name type="common">Rose of Sharon</name>
    <dbReference type="NCBI Taxonomy" id="106335"/>
    <lineage>
        <taxon>Eukaryota</taxon>
        <taxon>Viridiplantae</taxon>
        <taxon>Streptophyta</taxon>
        <taxon>Embryophyta</taxon>
        <taxon>Tracheophyta</taxon>
        <taxon>Spermatophyta</taxon>
        <taxon>Magnoliopsida</taxon>
        <taxon>eudicotyledons</taxon>
        <taxon>Gunneridae</taxon>
        <taxon>Pentapetalae</taxon>
        <taxon>rosids</taxon>
        <taxon>malvids</taxon>
        <taxon>Malvales</taxon>
        <taxon>Malvaceae</taxon>
        <taxon>Malvoideae</taxon>
        <taxon>Hibiscus</taxon>
    </lineage>
</organism>
<keyword evidence="9" id="KW-0472">Membrane</keyword>
<dbReference type="SMART" id="SM00184">
    <property type="entry name" value="RING"/>
    <property type="match status" value="1"/>
</dbReference>
<proteinExistence type="predicted"/>
<comment type="caution">
    <text evidence="13">The sequence shown here is derived from an EMBL/GenBank/DDBJ whole genome shotgun (WGS) entry which is preliminary data.</text>
</comment>
<dbReference type="PROSITE" id="PS50089">
    <property type="entry name" value="ZF_RING_2"/>
    <property type="match status" value="1"/>
</dbReference>
<gene>
    <name evidence="13" type="ORF">F3Y22_tig00111342pilonHSYRG00113</name>
</gene>
<evidence type="ECO:0000256" key="5">
    <source>
        <dbReference type="ARBA" id="ARBA00022723"/>
    </source>
</evidence>
<dbReference type="InterPro" id="IPR045103">
    <property type="entry name" value="RNF5/RNF185-like"/>
</dbReference>
<dbReference type="GO" id="GO:0008270">
    <property type="term" value="F:zinc ion binding"/>
    <property type="evidence" value="ECO:0007669"/>
    <property type="project" value="UniProtKB-KW"/>
</dbReference>
<keyword evidence="6 10" id="KW-0863">Zinc-finger</keyword>
<dbReference type="GO" id="GO:0005789">
    <property type="term" value="C:endoplasmic reticulum membrane"/>
    <property type="evidence" value="ECO:0007669"/>
    <property type="project" value="UniProtKB-SubCell"/>
</dbReference>
<evidence type="ECO:0000256" key="9">
    <source>
        <dbReference type="ARBA" id="ARBA00023136"/>
    </source>
</evidence>
<keyword evidence="11" id="KW-0256">Endoplasmic reticulum</keyword>
<dbReference type="OrthoDB" id="6270329at2759"/>
<protein>
    <recommendedName>
        <fullName evidence="11">E3 ubiquitin-protein ligase RMA</fullName>
        <ecNumber evidence="11">2.3.2.27</ecNumber>
    </recommendedName>
    <alternativeName>
        <fullName evidence="11">Protein RING membrane-anchor</fullName>
    </alternativeName>
    <alternativeName>
        <fullName evidence="11">RING-type E3 ubiquitin transferase RMA</fullName>
    </alternativeName>
</protein>
<evidence type="ECO:0000259" key="12">
    <source>
        <dbReference type="PROSITE" id="PS50089"/>
    </source>
</evidence>
<dbReference type="UniPathway" id="UPA00143"/>
<evidence type="ECO:0000256" key="3">
    <source>
        <dbReference type="ARBA" id="ARBA00004906"/>
    </source>
</evidence>
<dbReference type="EC" id="2.3.2.27" evidence="11"/>
<accession>A0A6A2YP31</accession>
<evidence type="ECO:0000256" key="7">
    <source>
        <dbReference type="ARBA" id="ARBA00022786"/>
    </source>
</evidence>
<keyword evidence="7 11" id="KW-0833">Ubl conjugation pathway</keyword>
<dbReference type="Gene3D" id="3.30.40.10">
    <property type="entry name" value="Zinc/RING finger domain, C3HC4 (zinc finger)"/>
    <property type="match status" value="1"/>
</dbReference>